<dbReference type="GO" id="GO:0005198">
    <property type="term" value="F:structural molecule activity"/>
    <property type="evidence" value="ECO:0007669"/>
    <property type="project" value="InterPro"/>
</dbReference>
<sequence>MSIVATWDLQANYSPRSLAVFPAAQGAVVATHNPFDAAAAVPVEGHALAIVYGTERGSVHYRSFGPPSRTARAGLASSSSRNAASTSSAAHQSQTPLGVAQGSGRRPSANLPRHLFPIDLSSGSVPGSIVVCLQLGGTAPQSPSVPVFLLLVDDNRGTSGSSQPGAYATYLATLSHGSFHVLSTQSSLPRMSCVQYSPTTGIVYAAGRHLQTLPWEQWETLVDDTNKHARGRSTMHSKRTVFSSSSLPSPGVRSGPDGMAFIAKNKVAVVAVGNAVYGVAGHDPRDLPSSEGPVKLLSFAQSSQVHPIICLDLLDQSLDPDWSLIFLASGRECAVLDVHYGPPANARISSSEPRHGIVTLASPILAAATSLPWVAVLTSDGLISVRSPSCMAIPLRTVEVGTRPNDYFVLRTLLEETQTTPWIVALSYSGEGRVLQCQPDTEQDLADRLMRHAIDAFGANGFPRSELAEAVNASFTATSYVGPEASARARVLLKEYLEAVLGLSDFEGGGSSCWPTELSNGEGHHGSLAGGFSGHGVSPSVVSSASPATLLTGTALLCLVSSQLSPPNSSLANRAAKASAEKMGIVVDGTIAGATVLVCELVADKLLREASTALSLLPGSSSAPITRVHRQSQTGSHTDFVEAAIWLLRSCGKHERAIDVTYEKLQQQGQTGNEASARGYWSQIKYESYTATHLSDLWGAGKEIACDLVLKSPATYRLLENNPRLGLSVFTALHPQNQSQWRSMSARDNPLSHPNFPYQVVKLLKSINPAIPYDKDPSLPLEDQSLPLESGRALVVTYIESAIGIATGRPTEPDQFGTLPSNEDFEERVANFHDELSFQLLEGVIAERRDDDENGLDTDLGKHYRTKLRRLLRWPIAKIRAETFMDSLPSSFLEEKALVLGRLGRHEDALRILYIDLDSLELALEYCDHRHEVQKLQQNQARAQHPSTNMYSDEDLLESESLERDNAYLPLIRVALESDPKKGASVAIQILALRRSAIDRAAALRLLPVDVPVSAVARPFLIPALVDSESQVRRLTVVSALLRARYVRLQDELTNAQLKAQANVHVVPQLRNLNLGDPLHSTKAFRARTTTTASPTMPNVMIIKHFFPRHLVLQVKVTNEAGYSDRQGRALSDIAFVVAESSEEAIQPLLQVPIQTLPPAMTGSAWCVLSASPGRMDGSTAQLTCELCYTVQSVDASLAGGNGMGTGRTFVEELQDLEVHGAHFS</sequence>
<reference evidence="3" key="1">
    <citation type="submission" date="2022-02" db="EMBL/GenBank/DDBJ databases">
        <authorList>
            <person name="Giguere J D."/>
        </authorList>
    </citation>
    <scope>NUCLEOTIDE SEQUENCE</scope>
    <source>
        <strain evidence="3">CCAP 1055/1</strain>
    </source>
</reference>
<evidence type="ECO:0000256" key="1">
    <source>
        <dbReference type="SAM" id="MobiDB-lite"/>
    </source>
</evidence>
<dbReference type="GO" id="GO:0006886">
    <property type="term" value="P:intracellular protein transport"/>
    <property type="evidence" value="ECO:0007669"/>
    <property type="project" value="InterPro"/>
</dbReference>
<dbReference type="InterPro" id="IPR032914">
    <property type="entry name" value="Vam6/VPS39/TRAP1"/>
</dbReference>
<dbReference type="PANTHER" id="PTHR12894:SF27">
    <property type="entry name" value="TRANSFORMING GROWTH FACTOR-BETA RECEPTOR-ASSOCIATED PROTEIN 1"/>
    <property type="match status" value="1"/>
</dbReference>
<dbReference type="AlphaFoldDB" id="A0A8J9SXD6"/>
<feature type="region of interest" description="Disordered" evidence="1">
    <location>
        <begin position="230"/>
        <end position="250"/>
    </location>
</feature>
<organism evidence="3">
    <name type="scientific">Phaeodactylum tricornutum</name>
    <name type="common">Diatom</name>
    <dbReference type="NCBI Taxonomy" id="2850"/>
    <lineage>
        <taxon>Eukaryota</taxon>
        <taxon>Sar</taxon>
        <taxon>Stramenopiles</taxon>
        <taxon>Ochrophyta</taxon>
        <taxon>Bacillariophyta</taxon>
        <taxon>Bacillariophyceae</taxon>
        <taxon>Bacillariophycidae</taxon>
        <taxon>Naviculales</taxon>
        <taxon>Phaeodactylaceae</taxon>
        <taxon>Phaeodactylum</taxon>
    </lineage>
</organism>
<accession>A0A8J9SXD6</accession>
<dbReference type="Gene3D" id="2.60.40.1480">
    <property type="entry name" value="Coatomer, gamma subunit, appendage domain"/>
    <property type="match status" value="1"/>
</dbReference>
<dbReference type="Proteomes" id="UP000836788">
    <property type="component" value="Chromosome 11"/>
</dbReference>
<name>A0A8J9SXD6_PHATR</name>
<evidence type="ECO:0000313" key="3">
    <source>
        <dbReference type="EMBL" id="CAG9278969.1"/>
    </source>
</evidence>
<feature type="compositionally biased region" description="Basic residues" evidence="1">
    <location>
        <begin position="230"/>
        <end position="239"/>
    </location>
</feature>
<feature type="region of interest" description="Disordered" evidence="1">
    <location>
        <begin position="70"/>
        <end position="108"/>
    </location>
</feature>
<dbReference type="EMBL" id="OU594952">
    <property type="protein sequence ID" value="CAG9278969.1"/>
    <property type="molecule type" value="Genomic_DNA"/>
</dbReference>
<dbReference type="GO" id="GO:0030126">
    <property type="term" value="C:COPI vesicle coat"/>
    <property type="evidence" value="ECO:0007669"/>
    <property type="project" value="InterPro"/>
</dbReference>
<dbReference type="InterPro" id="IPR037067">
    <property type="entry name" value="Coatomer_gsu_app_sf"/>
</dbReference>
<proteinExistence type="predicted"/>
<dbReference type="PANTHER" id="PTHR12894">
    <property type="entry name" value="CNH DOMAIN CONTAINING"/>
    <property type="match status" value="1"/>
</dbReference>
<dbReference type="Pfam" id="PF08752">
    <property type="entry name" value="COP-gamma_platf"/>
    <property type="match status" value="1"/>
</dbReference>
<dbReference type="InterPro" id="IPR013040">
    <property type="entry name" value="Coatomer_gsu_app_Ig-like_dom"/>
</dbReference>
<feature type="compositionally biased region" description="Low complexity" evidence="1">
    <location>
        <begin position="70"/>
        <end position="95"/>
    </location>
</feature>
<dbReference type="InterPro" id="IPR013041">
    <property type="entry name" value="Clathrin_app_Ig-like_sf"/>
</dbReference>
<feature type="domain" description="Coatomer gamma subunit appendage Ig-like subdomain" evidence="2">
    <location>
        <begin position="1061"/>
        <end position="1197"/>
    </location>
</feature>
<dbReference type="SUPFAM" id="SSF49348">
    <property type="entry name" value="Clathrin adaptor appendage domain"/>
    <property type="match status" value="1"/>
</dbReference>
<evidence type="ECO:0000259" key="2">
    <source>
        <dbReference type="Pfam" id="PF08752"/>
    </source>
</evidence>
<dbReference type="GO" id="GO:0034058">
    <property type="term" value="P:endosomal vesicle fusion"/>
    <property type="evidence" value="ECO:0007669"/>
    <property type="project" value="TreeGrafter"/>
</dbReference>
<protein>
    <recommendedName>
        <fullName evidence="2">Coatomer gamma subunit appendage Ig-like subdomain domain-containing protein</fullName>
    </recommendedName>
</protein>
<gene>
    <name evidence="3" type="ORF">PTTT1_LOCUS8588</name>
</gene>
<dbReference type="GO" id="GO:0006914">
    <property type="term" value="P:autophagy"/>
    <property type="evidence" value="ECO:0007669"/>
    <property type="project" value="TreeGrafter"/>
</dbReference>